<name>A0A4R1NBN0_9GAMM</name>
<dbReference type="EMBL" id="SJOI01000001">
    <property type="protein sequence ID" value="TCL04742.1"/>
    <property type="molecule type" value="Genomic_DNA"/>
</dbReference>
<proteinExistence type="predicted"/>
<evidence type="ECO:0000313" key="1">
    <source>
        <dbReference type="EMBL" id="TCL04742.1"/>
    </source>
</evidence>
<dbReference type="InterPro" id="IPR029000">
    <property type="entry name" value="Cyclophilin-like_dom_sf"/>
</dbReference>
<dbReference type="Gene3D" id="2.40.100.20">
    <property type="match status" value="1"/>
</dbReference>
<protein>
    <submittedName>
        <fullName evidence="1">Uncharacterized protein DUF3830</fullName>
    </submittedName>
</protein>
<dbReference type="RefSeq" id="WP_132923507.1">
    <property type="nucleotide sequence ID" value="NZ_CP075169.1"/>
</dbReference>
<dbReference type="AlphaFoldDB" id="A0A4R1NBN0"/>
<comment type="caution">
    <text evidence="1">The sequence shown here is derived from an EMBL/GenBank/DDBJ whole genome shotgun (WGS) entry which is preliminary data.</text>
</comment>
<dbReference type="Proteomes" id="UP000294555">
    <property type="component" value="Unassembled WGS sequence"/>
</dbReference>
<dbReference type="SUPFAM" id="SSF50891">
    <property type="entry name" value="Cyclophilin-like"/>
    <property type="match status" value="1"/>
</dbReference>
<keyword evidence="2" id="KW-1185">Reference proteome</keyword>
<sequence>MSSKDTLEFHVPELELTFRAKLLTDDNPDVVRQVLAQLPLHSMLGHVVISGEAVWMPTRIVHLGRSNMVPRSPGAVYLYAPGQSICLTYGRITESAKVNKFGEVFAEDLPALQRLGAHVWEHTVAQPRRNTVEIIVRKAA</sequence>
<dbReference type="OrthoDB" id="8446022at2"/>
<evidence type="ECO:0000313" key="2">
    <source>
        <dbReference type="Proteomes" id="UP000294555"/>
    </source>
</evidence>
<accession>A0A4R1NBN0</accession>
<organism evidence="1 2">
    <name type="scientific">Sodalis ligni</name>
    <dbReference type="NCBI Taxonomy" id="2697027"/>
    <lineage>
        <taxon>Bacteria</taxon>
        <taxon>Pseudomonadati</taxon>
        <taxon>Pseudomonadota</taxon>
        <taxon>Gammaproteobacteria</taxon>
        <taxon>Enterobacterales</taxon>
        <taxon>Bruguierivoracaceae</taxon>
        <taxon>Sodalis</taxon>
    </lineage>
</organism>
<gene>
    <name evidence="1" type="ORF">EZJ58_2878</name>
</gene>
<reference evidence="1 2" key="1">
    <citation type="submission" date="2019-02" db="EMBL/GenBank/DDBJ databases">
        <title>Investigation of anaerobic lignin degradation for improved lignocellulosic biofuels.</title>
        <authorList>
            <person name="Deangelis K."/>
        </authorList>
    </citation>
    <scope>NUCLEOTIDE SEQUENCE [LARGE SCALE GENOMIC DNA]</scope>
    <source>
        <strain evidence="1 2">159R</strain>
    </source>
</reference>